<organism evidence="1 2">
    <name type="scientific">Chondromyces crocatus</name>
    <dbReference type="NCBI Taxonomy" id="52"/>
    <lineage>
        <taxon>Bacteria</taxon>
        <taxon>Pseudomonadati</taxon>
        <taxon>Myxococcota</taxon>
        <taxon>Polyangia</taxon>
        <taxon>Polyangiales</taxon>
        <taxon>Polyangiaceae</taxon>
        <taxon>Chondromyces</taxon>
    </lineage>
</organism>
<name>A0A0K1EDT7_CHOCO</name>
<dbReference type="AlphaFoldDB" id="A0A0K1EDT7"/>
<dbReference type="KEGG" id="ccro:CMC5_029930"/>
<dbReference type="EMBL" id="CP012159">
    <property type="protein sequence ID" value="AKT38847.1"/>
    <property type="molecule type" value="Genomic_DNA"/>
</dbReference>
<accession>A0A0K1EDT7</accession>
<sequence>MHSAALRVRVEQAQALREVSFEGFEAKLTCILSQFYPDECAALGAVGVRDFIRSSVRRAEFLGATRERDQGKYVTMELALGPELMGELVTVERERRRAHGASEHASVLIGAVCRAGVARLSGDDALPLDDDAVLLDEES</sequence>
<protein>
    <submittedName>
        <fullName evidence="1">Uncharacterized protein</fullName>
    </submittedName>
</protein>
<dbReference type="RefSeq" id="WP_156338598.1">
    <property type="nucleotide sequence ID" value="NZ_CP012159.1"/>
</dbReference>
<keyword evidence="2" id="KW-1185">Reference proteome</keyword>
<reference evidence="1 2" key="1">
    <citation type="submission" date="2015-07" db="EMBL/GenBank/DDBJ databases">
        <title>Genome analysis of myxobacterium Chondromyces crocatus Cm c5 reveals a high potential for natural compound synthesis and the genetic basis for the loss of fruiting body formation.</title>
        <authorList>
            <person name="Zaburannyi N."/>
            <person name="Bunk B."/>
            <person name="Maier J."/>
            <person name="Overmann J."/>
            <person name="Mueller R."/>
        </authorList>
    </citation>
    <scope>NUCLEOTIDE SEQUENCE [LARGE SCALE GENOMIC DNA]</scope>
    <source>
        <strain evidence="1 2">Cm c5</strain>
    </source>
</reference>
<gene>
    <name evidence="1" type="ORF">CMC5_029930</name>
</gene>
<evidence type="ECO:0000313" key="2">
    <source>
        <dbReference type="Proteomes" id="UP000067626"/>
    </source>
</evidence>
<evidence type="ECO:0000313" key="1">
    <source>
        <dbReference type="EMBL" id="AKT38847.1"/>
    </source>
</evidence>
<dbReference type="STRING" id="52.CMC5_029930"/>
<proteinExistence type="predicted"/>
<dbReference type="Proteomes" id="UP000067626">
    <property type="component" value="Chromosome"/>
</dbReference>